<dbReference type="InterPro" id="IPR037919">
    <property type="entry name" value="OGT"/>
</dbReference>
<feature type="signal peptide" evidence="2">
    <location>
        <begin position="1"/>
        <end position="20"/>
    </location>
</feature>
<dbReference type="GO" id="GO:0006493">
    <property type="term" value="P:protein O-linked glycosylation"/>
    <property type="evidence" value="ECO:0007669"/>
    <property type="project" value="InterPro"/>
</dbReference>
<dbReference type="PANTHER" id="PTHR44366">
    <property type="entry name" value="UDP-N-ACETYLGLUCOSAMINE--PEPTIDE N-ACETYLGLUCOSAMINYLTRANSFERASE 110 KDA SUBUNIT"/>
    <property type="match status" value="1"/>
</dbReference>
<dbReference type="SUPFAM" id="SSF48452">
    <property type="entry name" value="TPR-like"/>
    <property type="match status" value="1"/>
</dbReference>
<evidence type="ECO:0000313" key="3">
    <source>
        <dbReference type="EMBL" id="SFG74702.1"/>
    </source>
</evidence>
<feature type="repeat" description="TPR" evidence="1">
    <location>
        <begin position="40"/>
        <end position="73"/>
    </location>
</feature>
<dbReference type="SMART" id="SM00028">
    <property type="entry name" value="TPR"/>
    <property type="match status" value="4"/>
</dbReference>
<organism evidence="3 4">
    <name type="scientific">Neptunomonas qingdaonensis</name>
    <dbReference type="NCBI Taxonomy" id="1045558"/>
    <lineage>
        <taxon>Bacteria</taxon>
        <taxon>Pseudomonadati</taxon>
        <taxon>Pseudomonadota</taxon>
        <taxon>Gammaproteobacteria</taxon>
        <taxon>Oceanospirillales</taxon>
        <taxon>Oceanospirillaceae</taxon>
        <taxon>Neptunomonas</taxon>
    </lineage>
</organism>
<dbReference type="STRING" id="1045558.SAMN05216175_112121"/>
<keyword evidence="4" id="KW-1185">Reference proteome</keyword>
<dbReference type="NCBIfam" id="TIGR02521">
    <property type="entry name" value="type_IV_pilW"/>
    <property type="match status" value="1"/>
</dbReference>
<dbReference type="AlphaFoldDB" id="A0A1I2UC30"/>
<dbReference type="PROSITE" id="PS50005">
    <property type="entry name" value="TPR"/>
    <property type="match status" value="3"/>
</dbReference>
<evidence type="ECO:0000256" key="2">
    <source>
        <dbReference type="SAM" id="SignalP"/>
    </source>
</evidence>
<keyword evidence="1" id="KW-0802">TPR repeat</keyword>
<dbReference type="PANTHER" id="PTHR44366:SF1">
    <property type="entry name" value="UDP-N-ACETYLGLUCOSAMINE--PEPTIDE N-ACETYLGLUCOSAMINYLTRANSFERASE 110 KDA SUBUNIT"/>
    <property type="match status" value="1"/>
</dbReference>
<dbReference type="EMBL" id="FOOU01000012">
    <property type="protein sequence ID" value="SFG74702.1"/>
    <property type="molecule type" value="Genomic_DNA"/>
</dbReference>
<feature type="repeat" description="TPR" evidence="1">
    <location>
        <begin position="74"/>
        <end position="107"/>
    </location>
</feature>
<evidence type="ECO:0000256" key="1">
    <source>
        <dbReference type="PROSITE-ProRule" id="PRU00339"/>
    </source>
</evidence>
<feature type="repeat" description="TPR" evidence="1">
    <location>
        <begin position="144"/>
        <end position="177"/>
    </location>
</feature>
<dbReference type="Gene3D" id="1.25.40.10">
    <property type="entry name" value="Tetratricopeptide repeat domain"/>
    <property type="match status" value="1"/>
</dbReference>
<dbReference type="GO" id="GO:0097363">
    <property type="term" value="F:protein O-acetylglucosaminyltransferase activity"/>
    <property type="evidence" value="ECO:0007669"/>
    <property type="project" value="TreeGrafter"/>
</dbReference>
<dbReference type="Proteomes" id="UP000198623">
    <property type="component" value="Unassembled WGS sequence"/>
</dbReference>
<dbReference type="PROSITE" id="PS51257">
    <property type="entry name" value="PROKAR_LIPOPROTEIN"/>
    <property type="match status" value="1"/>
</dbReference>
<dbReference type="InterPro" id="IPR013360">
    <property type="entry name" value="Pilus_4_PilW"/>
</dbReference>
<sequence length="261" mass="29171">MNKAYILMGLFFGVFLSGCATPQSDSVAINKNTVSSEGALQAYTTLGLQYLQTGDSVNAKSAVQKALDINPTYAPAFNALGLVFQVEGEIALAEQYYKKAIAQEPDSAMFHNNYGAFLFSEKRYQEACVELAKATEDPFYNSRSQTFENLGRCYQEIGRNDVAIHAFERSLKTGGARPLALVELSDIYLSTGNILKAEEYFSQFTEMVNSKRVNHSSKSLWVGIRLARENHKVSLATTYTLLLKNMYPESDEYMQYKESAR</sequence>
<dbReference type="Pfam" id="PF13424">
    <property type="entry name" value="TPR_12"/>
    <property type="match status" value="1"/>
</dbReference>
<dbReference type="RefSeq" id="WP_244889950.1">
    <property type="nucleotide sequence ID" value="NZ_FOOU01000012.1"/>
</dbReference>
<dbReference type="InterPro" id="IPR011990">
    <property type="entry name" value="TPR-like_helical_dom_sf"/>
</dbReference>
<name>A0A1I2UC30_9GAMM</name>
<protein>
    <submittedName>
        <fullName evidence="3">Type IV pilus assembly protein PilF</fullName>
    </submittedName>
</protein>
<reference evidence="4" key="1">
    <citation type="submission" date="2016-10" db="EMBL/GenBank/DDBJ databases">
        <authorList>
            <person name="Varghese N."/>
            <person name="Submissions S."/>
        </authorList>
    </citation>
    <scope>NUCLEOTIDE SEQUENCE [LARGE SCALE GENOMIC DNA]</scope>
    <source>
        <strain evidence="4">CGMCC 1.10971</strain>
    </source>
</reference>
<dbReference type="InterPro" id="IPR019734">
    <property type="entry name" value="TPR_rpt"/>
</dbReference>
<accession>A0A1I2UC30</accession>
<gene>
    <name evidence="3" type="ORF">SAMN05216175_112121</name>
</gene>
<evidence type="ECO:0000313" key="4">
    <source>
        <dbReference type="Proteomes" id="UP000198623"/>
    </source>
</evidence>
<feature type="chain" id="PRO_5011767493" evidence="2">
    <location>
        <begin position="21"/>
        <end position="261"/>
    </location>
</feature>
<dbReference type="Pfam" id="PF13181">
    <property type="entry name" value="TPR_8"/>
    <property type="match status" value="3"/>
</dbReference>
<proteinExistence type="predicted"/>
<keyword evidence="2" id="KW-0732">Signal</keyword>